<dbReference type="GeneID" id="33937441"/>
<dbReference type="KEGG" id="pchm:VFPPC_18758"/>
<dbReference type="AlphaFoldDB" id="A0A219ATK0"/>
<reference evidence="1 2" key="1">
    <citation type="journal article" date="2016" name="PLoS Pathog.">
        <title>Biosynthesis of antibiotic leucinostatins in bio-control fungus Purpureocillium lilacinum and their inhibition on phytophthora revealed by genome mining.</title>
        <authorList>
            <person name="Wang G."/>
            <person name="Liu Z."/>
            <person name="Lin R."/>
            <person name="Li E."/>
            <person name="Mao Z."/>
            <person name="Ling J."/>
            <person name="Yang Y."/>
            <person name="Yin W.B."/>
            <person name="Xie B."/>
        </authorList>
    </citation>
    <scope>NUCLEOTIDE SEQUENCE [LARGE SCALE GENOMIC DNA]</scope>
    <source>
        <strain evidence="1">170</strain>
    </source>
</reference>
<comment type="caution">
    <text evidence="1">The sequence shown here is derived from an EMBL/GenBank/DDBJ whole genome shotgun (WGS) entry which is preliminary data.</text>
</comment>
<name>A0A219ATK0_METCM</name>
<evidence type="ECO:0000313" key="2">
    <source>
        <dbReference type="Proteomes" id="UP000078397"/>
    </source>
</evidence>
<dbReference type="RefSeq" id="XP_022285932.1">
    <property type="nucleotide sequence ID" value="XM_022430324.1"/>
</dbReference>
<gene>
    <name evidence="1" type="ORF">VFPPC_18758</name>
</gene>
<organism evidence="1 2">
    <name type="scientific">Pochonia chlamydosporia 170</name>
    <dbReference type="NCBI Taxonomy" id="1380566"/>
    <lineage>
        <taxon>Eukaryota</taxon>
        <taxon>Fungi</taxon>
        <taxon>Dikarya</taxon>
        <taxon>Ascomycota</taxon>
        <taxon>Pezizomycotina</taxon>
        <taxon>Sordariomycetes</taxon>
        <taxon>Hypocreomycetidae</taxon>
        <taxon>Hypocreales</taxon>
        <taxon>Clavicipitaceae</taxon>
        <taxon>Pochonia</taxon>
    </lineage>
</organism>
<accession>A0A219ATK0</accession>
<proteinExistence type="predicted"/>
<keyword evidence="2" id="KW-1185">Reference proteome</keyword>
<evidence type="ECO:0000313" key="1">
    <source>
        <dbReference type="EMBL" id="OWT43515.1"/>
    </source>
</evidence>
<dbReference type="EMBL" id="LSBJ02000001">
    <property type="protein sequence ID" value="OWT43515.1"/>
    <property type="molecule type" value="Genomic_DNA"/>
</dbReference>
<protein>
    <submittedName>
        <fullName evidence="1">Uncharacterized protein</fullName>
    </submittedName>
</protein>
<dbReference type="Proteomes" id="UP000078397">
    <property type="component" value="Unassembled WGS sequence"/>
</dbReference>
<sequence>MVTLDRFAQTLILYPMCKQPRTIRRLFHIRHAAQINNICSKISHAPCHDNSKKKKIPVAPVTGLVHIKLLEPGSSLLWYHADL</sequence>